<organism evidence="14">
    <name type="scientific">Dastarcus helophoroides</name>
    <dbReference type="NCBI Taxonomy" id="1169899"/>
    <lineage>
        <taxon>Eukaryota</taxon>
        <taxon>Metazoa</taxon>
        <taxon>Ecdysozoa</taxon>
        <taxon>Arthropoda</taxon>
        <taxon>Hexapoda</taxon>
        <taxon>Insecta</taxon>
        <taxon>Pterygota</taxon>
        <taxon>Neoptera</taxon>
        <taxon>Endopterygota</taxon>
        <taxon>Coleoptera</taxon>
        <taxon>Polyphaga</taxon>
        <taxon>Cucujiformia</taxon>
        <taxon>Coccinelloidea</taxon>
        <taxon>Bothrideridae</taxon>
        <taxon>Dastarcus</taxon>
    </lineage>
</organism>
<evidence type="ECO:0000256" key="3">
    <source>
        <dbReference type="ARBA" id="ARBA00022703"/>
    </source>
</evidence>
<dbReference type="Pfam" id="PF00870">
    <property type="entry name" value="P53"/>
    <property type="match status" value="1"/>
</dbReference>
<keyword evidence="9" id="KW-0804">Transcription</keyword>
<comment type="subcellular location">
    <subcellularLocation>
        <location evidence="1">Nucleus</location>
    </subcellularLocation>
</comment>
<evidence type="ECO:0000259" key="13">
    <source>
        <dbReference type="Pfam" id="PF00870"/>
    </source>
</evidence>
<dbReference type="GO" id="GO:0005634">
    <property type="term" value="C:nucleus"/>
    <property type="evidence" value="ECO:0007669"/>
    <property type="project" value="UniProtKB-SubCell"/>
</dbReference>
<comment type="similarity">
    <text evidence="2">Belongs to the p53 family.</text>
</comment>
<dbReference type="GO" id="GO:0006915">
    <property type="term" value="P:apoptotic process"/>
    <property type="evidence" value="ECO:0007669"/>
    <property type="project" value="UniProtKB-KW"/>
</dbReference>
<evidence type="ECO:0000313" key="14">
    <source>
        <dbReference type="EMBL" id="ALE99282.1"/>
    </source>
</evidence>
<evidence type="ECO:0000256" key="11">
    <source>
        <dbReference type="PIRSR" id="PIRSR602117-1"/>
    </source>
</evidence>
<dbReference type="Gene3D" id="2.60.40.720">
    <property type="match status" value="1"/>
</dbReference>
<keyword evidence="10" id="KW-0539">Nucleus</keyword>
<keyword evidence="6" id="KW-0805">Transcription regulation</keyword>
<evidence type="ECO:0000256" key="9">
    <source>
        <dbReference type="ARBA" id="ARBA00023163"/>
    </source>
</evidence>
<dbReference type="GO" id="GO:0000978">
    <property type="term" value="F:RNA polymerase II cis-regulatory region sequence-specific DNA binding"/>
    <property type="evidence" value="ECO:0007669"/>
    <property type="project" value="TreeGrafter"/>
</dbReference>
<dbReference type="PRINTS" id="PR00386">
    <property type="entry name" value="P53SUPPRESSR"/>
</dbReference>
<comment type="cofactor">
    <cofactor evidence="11">
        <name>Zn(2+)</name>
        <dbReference type="ChEBI" id="CHEBI:29105"/>
    </cofactor>
    <text evidence="11">Binds 1 zinc ion per subunit.</text>
</comment>
<keyword evidence="8" id="KW-0010">Activator</keyword>
<keyword evidence="4 11" id="KW-0479">Metal-binding</keyword>
<keyword evidence="7" id="KW-0238">DNA-binding</keyword>
<evidence type="ECO:0000256" key="5">
    <source>
        <dbReference type="ARBA" id="ARBA00022833"/>
    </source>
</evidence>
<name>A0A0M4RPK7_9CUCU</name>
<proteinExistence type="evidence at transcript level"/>
<sequence length="344" mass="39384">MSAQSETFSDLLCKADAEYLFENAGHIVDVLLTDRTENENFNTFNETPDVKVFNLENPPIPKVPLSPICNEDYEGPHNFEVCLIPNGSKNPWVYSHVLNKIFIDMGSQFPIDFKISSRPSDFLYIRATPVFSLMQHAQELVYRCIQHEQPYNNQDVPDHVRQHIVRCNNPEVTYFGDKNRNERLNLVFPLGYPHTGADSVREMFSFVCKNSCPTGMNRKPIEIVFTLENGSGEVLGRRVLNVRVCSCPKRDKEKEEKEVADKGVPRGKKRKLEKSGDKKIFVPGDHMDTNKYELNIPIIGKHNVQSVLKYCHDLMAGEIVRRPHSSEPFKLCLQEIANKMTGKQ</sequence>
<feature type="region of interest" description="Disordered" evidence="12">
    <location>
        <begin position="256"/>
        <end position="279"/>
    </location>
</feature>
<evidence type="ECO:0000256" key="2">
    <source>
        <dbReference type="ARBA" id="ARBA00006167"/>
    </source>
</evidence>
<protein>
    <submittedName>
        <fullName evidence="14">Cellular tumor antigen p53</fullName>
    </submittedName>
</protein>
<evidence type="ECO:0000256" key="4">
    <source>
        <dbReference type="ARBA" id="ARBA00022723"/>
    </source>
</evidence>
<keyword evidence="5 11" id="KW-0862">Zinc</keyword>
<dbReference type="CDD" id="cd08367">
    <property type="entry name" value="P53"/>
    <property type="match status" value="1"/>
</dbReference>
<dbReference type="InterPro" id="IPR011615">
    <property type="entry name" value="p53_DNA-bd"/>
</dbReference>
<dbReference type="EMBL" id="KR149446">
    <property type="protein sequence ID" value="ALE99282.1"/>
    <property type="molecule type" value="mRNA"/>
</dbReference>
<dbReference type="InterPro" id="IPR012346">
    <property type="entry name" value="p53/RUNT-type_TF_DNA-bd_sf"/>
</dbReference>
<evidence type="ECO:0000256" key="10">
    <source>
        <dbReference type="ARBA" id="ARBA00023242"/>
    </source>
</evidence>
<feature type="binding site" evidence="11">
    <location>
        <position position="212"/>
    </location>
    <ligand>
        <name>Zn(2+)</name>
        <dbReference type="ChEBI" id="CHEBI:29105"/>
    </ligand>
</feature>
<feature type="binding site" evidence="11">
    <location>
        <position position="147"/>
    </location>
    <ligand>
        <name>Zn(2+)</name>
        <dbReference type="ChEBI" id="CHEBI:29105"/>
    </ligand>
</feature>
<dbReference type="SMR" id="A0A0M4RPK7"/>
<evidence type="ECO:0000256" key="7">
    <source>
        <dbReference type="ARBA" id="ARBA00023125"/>
    </source>
</evidence>
<evidence type="ECO:0000256" key="8">
    <source>
        <dbReference type="ARBA" id="ARBA00023159"/>
    </source>
</evidence>
<dbReference type="InterPro" id="IPR008967">
    <property type="entry name" value="p53-like_TF_DNA-bd_sf"/>
</dbReference>
<dbReference type="SUPFAM" id="SSF49417">
    <property type="entry name" value="p53-like transcription factors"/>
    <property type="match status" value="1"/>
</dbReference>
<evidence type="ECO:0000256" key="12">
    <source>
        <dbReference type="SAM" id="MobiDB-lite"/>
    </source>
</evidence>
<feature type="binding site" evidence="11">
    <location>
        <position position="144"/>
    </location>
    <ligand>
        <name>Zn(2+)</name>
        <dbReference type="ChEBI" id="CHEBI:29105"/>
    </ligand>
</feature>
<dbReference type="PANTHER" id="PTHR11447">
    <property type="entry name" value="CELLULAR TUMOR ANTIGEN P53"/>
    <property type="match status" value="1"/>
</dbReference>
<feature type="domain" description="p53 DNA-binding" evidence="13">
    <location>
        <begin position="69"/>
        <end position="258"/>
    </location>
</feature>
<dbReference type="GO" id="GO:0046872">
    <property type="term" value="F:metal ion binding"/>
    <property type="evidence" value="ECO:0007669"/>
    <property type="project" value="UniProtKB-KW"/>
</dbReference>
<keyword evidence="3" id="KW-0053">Apoptosis</keyword>
<reference evidence="14" key="1">
    <citation type="submission" date="2015-04" db="EMBL/GenBank/DDBJ databases">
        <title>A cellular tumor antigen p53 gene of Dastarcus helophoroides (Coleoptera: Bothrideridae), and their transcript levels under different development stages and treatments.</title>
        <authorList>
            <person name="Vu T."/>
            <person name="Pham T."/>
            <person name="Li M."/>
            <person name="Quo R."/>
        </authorList>
    </citation>
    <scope>NUCLEOTIDE SEQUENCE</scope>
</reference>
<evidence type="ECO:0000256" key="1">
    <source>
        <dbReference type="ARBA" id="ARBA00004123"/>
    </source>
</evidence>
<dbReference type="GO" id="GO:0000981">
    <property type="term" value="F:DNA-binding transcription factor activity, RNA polymerase II-specific"/>
    <property type="evidence" value="ECO:0007669"/>
    <property type="project" value="TreeGrafter"/>
</dbReference>
<dbReference type="AlphaFoldDB" id="A0A0M4RPK7"/>
<dbReference type="InterPro" id="IPR002117">
    <property type="entry name" value="p53_tumour_suppressor"/>
</dbReference>
<feature type="binding site" evidence="11">
    <location>
        <position position="208"/>
    </location>
    <ligand>
        <name>Zn(2+)</name>
        <dbReference type="ChEBI" id="CHEBI:29105"/>
    </ligand>
</feature>
<accession>A0A0M4RPK7</accession>
<dbReference type="PANTHER" id="PTHR11447:SF16">
    <property type="entry name" value="P53 PROTEIN LONG FORM VARIANT 1"/>
    <property type="match status" value="1"/>
</dbReference>
<evidence type="ECO:0000256" key="6">
    <source>
        <dbReference type="ARBA" id="ARBA00023015"/>
    </source>
</evidence>